<evidence type="ECO:0000313" key="1">
    <source>
        <dbReference type="EMBL" id="MDN4476765.1"/>
    </source>
</evidence>
<dbReference type="Proteomes" id="UP001172728">
    <property type="component" value="Unassembled WGS sequence"/>
</dbReference>
<comment type="caution">
    <text evidence="1">The sequence shown here is derived from an EMBL/GenBank/DDBJ whole genome shotgun (WGS) entry which is preliminary data.</text>
</comment>
<evidence type="ECO:0000313" key="2">
    <source>
        <dbReference type="Proteomes" id="UP001172728"/>
    </source>
</evidence>
<dbReference type="InterPro" id="IPR001226">
    <property type="entry name" value="Flavodoxin_CS"/>
</dbReference>
<dbReference type="PROSITE" id="PS00201">
    <property type="entry name" value="FLAVODOXIN"/>
    <property type="match status" value="1"/>
</dbReference>
<dbReference type="Gene3D" id="3.40.50.360">
    <property type="match status" value="1"/>
</dbReference>
<protein>
    <recommendedName>
        <fullName evidence="3">Flavodoxin</fullName>
    </recommendedName>
</protein>
<dbReference type="RefSeq" id="WP_301135462.1">
    <property type="nucleotide sequence ID" value="NZ_JAUHPW010000011.1"/>
</dbReference>
<sequence>MDIVVFESLYGNTAAVAAAIADGLGEGARALTTSEATPEIVAAARIVVAGAPVHAMSLPTTASRESARSKPQGADRMPADLGHMPMREWLAALPRGPRLGAAFDTRVRGPLGHGASKAIAHTLEADGFTLLDGPRGFTVHMHTSASEPATLLARGQLDLAREWGTHLRERAGSLV</sequence>
<accession>A0ABT8GC99</accession>
<dbReference type="EMBL" id="JAUHPW010000011">
    <property type="protein sequence ID" value="MDN4476765.1"/>
    <property type="molecule type" value="Genomic_DNA"/>
</dbReference>
<proteinExistence type="predicted"/>
<dbReference type="InterPro" id="IPR029039">
    <property type="entry name" value="Flavoprotein-like_sf"/>
</dbReference>
<evidence type="ECO:0008006" key="3">
    <source>
        <dbReference type="Google" id="ProtNLM"/>
    </source>
</evidence>
<reference evidence="1" key="1">
    <citation type="submission" date="2023-06" db="EMBL/GenBank/DDBJ databases">
        <title>Sysu t00192.</title>
        <authorList>
            <person name="Gao L."/>
            <person name="Fang B.-Z."/>
            <person name="Li W.-J."/>
        </authorList>
    </citation>
    <scope>NUCLEOTIDE SEQUENCE</scope>
    <source>
        <strain evidence="1">SYSU T00192</strain>
    </source>
</reference>
<gene>
    <name evidence="1" type="ORF">QQX09_12965</name>
</gene>
<keyword evidence="2" id="KW-1185">Reference proteome</keyword>
<dbReference type="SUPFAM" id="SSF52218">
    <property type="entry name" value="Flavoproteins"/>
    <property type="match status" value="1"/>
</dbReference>
<name>A0ABT8GC99_9MICO</name>
<organism evidence="1 2">
    <name type="scientific">Demequina litoralis</name>
    <dbReference type="NCBI Taxonomy" id="3051660"/>
    <lineage>
        <taxon>Bacteria</taxon>
        <taxon>Bacillati</taxon>
        <taxon>Actinomycetota</taxon>
        <taxon>Actinomycetes</taxon>
        <taxon>Micrococcales</taxon>
        <taxon>Demequinaceae</taxon>
        <taxon>Demequina</taxon>
    </lineage>
</organism>